<keyword evidence="1 2" id="KW-0732">Signal</keyword>
<dbReference type="InterPro" id="IPR011628">
    <property type="entry name" value="Cleaved_adhesin"/>
</dbReference>
<dbReference type="Proteomes" id="UP000555003">
    <property type="component" value="Unassembled WGS sequence"/>
</dbReference>
<dbReference type="Gene3D" id="2.60.120.200">
    <property type="match status" value="1"/>
</dbReference>
<comment type="caution">
    <text evidence="5">The sequence shown here is derived from an EMBL/GenBank/DDBJ whole genome shotgun (WGS) entry which is preliminary data.</text>
</comment>
<feature type="signal peptide" evidence="2">
    <location>
        <begin position="1"/>
        <end position="20"/>
    </location>
</feature>
<feature type="domain" description="Secretion system C-terminal sorting" evidence="4">
    <location>
        <begin position="205"/>
        <end position="276"/>
    </location>
</feature>
<dbReference type="Pfam" id="PF07675">
    <property type="entry name" value="Cleaved_Adhesin"/>
    <property type="match status" value="1"/>
</dbReference>
<gene>
    <name evidence="5" type="ORF">GGR22_001929</name>
</gene>
<name>A0ABR6DQ40_9FLAO</name>
<feature type="domain" description="Cleaved adhesin" evidence="3">
    <location>
        <begin position="27"/>
        <end position="188"/>
    </location>
</feature>
<sequence length="278" mass="30016">MKKTLLISGLLLGSLFTTNAQTVVWSDNFDDEDISDWTTIDADGDGFNWGDLFTVNDEDNVPVTPVSLISRSWQGDPLTPNNWVISPMINLSSYVSGSSTITLTWKVQAAAASWSLERYTVYAATTNTTAGFLASPIKFTEIYPGGTTGASLTKTLNLSSFAGQNIYIAFRHHDCTDQDFLSIDDVTVTATSLGTSDFFASNFAVYPNPSNGLVNLASKNNMAINAIQITDLNGRVVRNINTNGVSETQINISDLTTGLYFLNVQTDSGSGTTKIVKN</sequence>
<evidence type="ECO:0000259" key="3">
    <source>
        <dbReference type="Pfam" id="PF07675"/>
    </source>
</evidence>
<evidence type="ECO:0008006" key="7">
    <source>
        <dbReference type="Google" id="ProtNLM"/>
    </source>
</evidence>
<keyword evidence="6" id="KW-1185">Reference proteome</keyword>
<proteinExistence type="predicted"/>
<evidence type="ECO:0000256" key="2">
    <source>
        <dbReference type="SAM" id="SignalP"/>
    </source>
</evidence>
<evidence type="ECO:0000256" key="1">
    <source>
        <dbReference type="ARBA" id="ARBA00022729"/>
    </source>
</evidence>
<dbReference type="RefSeq" id="WP_182493441.1">
    <property type="nucleotide sequence ID" value="NZ_JACJIS010000001.1"/>
</dbReference>
<evidence type="ECO:0000259" key="4">
    <source>
        <dbReference type="Pfam" id="PF18962"/>
    </source>
</evidence>
<feature type="chain" id="PRO_5045086259" description="T9SS type A sorting domain-containing protein" evidence="2">
    <location>
        <begin position="21"/>
        <end position="278"/>
    </location>
</feature>
<dbReference type="EMBL" id="JACJIS010000001">
    <property type="protein sequence ID" value="MBA9073803.1"/>
    <property type="molecule type" value="Genomic_DNA"/>
</dbReference>
<dbReference type="NCBIfam" id="TIGR04183">
    <property type="entry name" value="Por_Secre_tail"/>
    <property type="match status" value="1"/>
</dbReference>
<dbReference type="Pfam" id="PF18962">
    <property type="entry name" value="Por_Secre_tail"/>
    <property type="match status" value="1"/>
</dbReference>
<evidence type="ECO:0000313" key="6">
    <source>
        <dbReference type="Proteomes" id="UP000555003"/>
    </source>
</evidence>
<evidence type="ECO:0000313" key="5">
    <source>
        <dbReference type="EMBL" id="MBA9073803.1"/>
    </source>
</evidence>
<protein>
    <recommendedName>
        <fullName evidence="7">T9SS type A sorting domain-containing protein</fullName>
    </recommendedName>
</protein>
<dbReference type="NCBIfam" id="NF038128">
    <property type="entry name" value="choice_anch_J"/>
    <property type="match status" value="1"/>
</dbReference>
<accession>A0ABR6DQ40</accession>
<organism evidence="5 6">
    <name type="scientific">Flavobacterium gossypii</name>
    <dbReference type="NCBI Taxonomy" id="1646119"/>
    <lineage>
        <taxon>Bacteria</taxon>
        <taxon>Pseudomonadati</taxon>
        <taxon>Bacteroidota</taxon>
        <taxon>Flavobacteriia</taxon>
        <taxon>Flavobacteriales</taxon>
        <taxon>Flavobacteriaceae</taxon>
        <taxon>Flavobacterium</taxon>
    </lineage>
</organism>
<reference evidence="5 6" key="1">
    <citation type="submission" date="2020-08" db="EMBL/GenBank/DDBJ databases">
        <title>Genomic Encyclopedia of Type Strains, Phase IV (KMG-IV): sequencing the most valuable type-strain genomes for metagenomic binning, comparative biology and taxonomic classification.</title>
        <authorList>
            <person name="Goeker M."/>
        </authorList>
    </citation>
    <scope>NUCLEOTIDE SEQUENCE [LARGE SCALE GENOMIC DNA]</scope>
    <source>
        <strain evidence="5 6">DSM 100397</strain>
    </source>
</reference>
<dbReference type="InterPro" id="IPR026444">
    <property type="entry name" value="Secre_tail"/>
</dbReference>